<feature type="region of interest" description="Disordered" evidence="1">
    <location>
        <begin position="1"/>
        <end position="98"/>
    </location>
</feature>
<evidence type="ECO:0000313" key="2">
    <source>
        <dbReference type="EMBL" id="KAG2453231.1"/>
    </source>
</evidence>
<dbReference type="GO" id="GO:0030149">
    <property type="term" value="P:sphingolipid catabolic process"/>
    <property type="evidence" value="ECO:0007669"/>
    <property type="project" value="TreeGrafter"/>
</dbReference>
<dbReference type="PANTHER" id="PTHR12393">
    <property type="entry name" value="SPHINGOMYELIN PHOSPHODIESTERASE RELATED"/>
    <property type="match status" value="1"/>
</dbReference>
<gene>
    <name evidence="2" type="ORF">HYH02_002554</name>
</gene>
<accession>A0A836BB41</accession>
<feature type="compositionally biased region" description="Acidic residues" evidence="1">
    <location>
        <begin position="71"/>
        <end position="94"/>
    </location>
</feature>
<feature type="compositionally biased region" description="Acidic residues" evidence="1">
    <location>
        <begin position="10"/>
        <end position="59"/>
    </location>
</feature>
<evidence type="ECO:0000256" key="1">
    <source>
        <dbReference type="SAM" id="MobiDB-lite"/>
    </source>
</evidence>
<evidence type="ECO:0000313" key="3">
    <source>
        <dbReference type="Proteomes" id="UP000613740"/>
    </source>
</evidence>
<name>A0A836BB41_9CHLO</name>
<dbReference type="GO" id="GO:0005783">
    <property type="term" value="C:endoplasmic reticulum"/>
    <property type="evidence" value="ECO:0007669"/>
    <property type="project" value="TreeGrafter"/>
</dbReference>
<comment type="caution">
    <text evidence="2">The sequence shown here is derived from an EMBL/GenBank/DDBJ whole genome shotgun (WGS) entry which is preliminary data.</text>
</comment>
<sequence length="713" mass="73458">MVTTSQPTDDAADAEAADAEAADADADAAEAEAADAEAADADADAADAEAADADADAEAADAVGAFVQGLFEEDQEEHDDGDGDGDDVEETDDSDGYRLDDSALAREAAAVARDPQFGGLDHDRDTCLAQLLEAAAGSPTPCWREKLDFLLAAWGPVVAREVLQGRRGRGDALKAAAQQPDFLARLKRLRAAGLPATLWAAADMAAKSGHADALAYALKELGAGRGGSSADTRSSAAAAGNADAAGGAAAAAAVWQAAPTPGESAAGADTAATPAAQAQAQQRVQQFIKSDRFLEHAVFSRNAAFCAAAGHLSVLRLLRSRGVSFTWDHVALEAKRRAPRGSGTAAVSRRAWEEALGLLVQAAVASGVSDPPTVEQRDYLERLQAGDYTDSDSKGGINFEQERRRRAAPPPPPATARSRAFRYAARKGASLELLRLLRRHGAAVDLAAVAEGGSEEALEWAAAELEAEAAAKCGAAVAAGAAGAAGSDAAAGGGVRSGSATGNSVGGLGFAISTKLALKQLHSSGNLATLAWLRARGLVAPPALQPPPPGTPECHDALDRYFWVPQSSRFWRLQLHAWLHYHQDVGSVAPAVPAAAADPDPQQQAGASAASASVAEAATAMAAAAAAARQAFWTDVLSVIDDRMRRAWKYAPTRMMCGGCGTVTWEEAVALPYQRAWVAEQAGDVEAAAEVRRTVVGVASDEDEDSFSANEVH</sequence>
<dbReference type="GO" id="GO:0016020">
    <property type="term" value="C:membrane"/>
    <property type="evidence" value="ECO:0007669"/>
    <property type="project" value="TreeGrafter"/>
</dbReference>
<keyword evidence="3" id="KW-1185">Reference proteome</keyword>
<dbReference type="PANTHER" id="PTHR12393:SF6">
    <property type="entry name" value="SPHINGOMYELIN PHOSPHODIESTERASE 2"/>
    <property type="match status" value="1"/>
</dbReference>
<reference evidence="2" key="1">
    <citation type="journal article" date="2020" name="bioRxiv">
        <title>Comparative genomics of Chlamydomonas.</title>
        <authorList>
            <person name="Craig R.J."/>
            <person name="Hasan A.R."/>
            <person name="Ness R.W."/>
            <person name="Keightley P.D."/>
        </authorList>
    </citation>
    <scope>NUCLEOTIDE SEQUENCE</scope>
    <source>
        <strain evidence="2">CCAP 11/173</strain>
    </source>
</reference>
<dbReference type="EMBL" id="JAEHOD010000004">
    <property type="protein sequence ID" value="KAG2453231.1"/>
    <property type="molecule type" value="Genomic_DNA"/>
</dbReference>
<dbReference type="GO" id="GO:0004620">
    <property type="term" value="F:phospholipase activity"/>
    <property type="evidence" value="ECO:0007669"/>
    <property type="project" value="TreeGrafter"/>
</dbReference>
<dbReference type="GO" id="GO:0046513">
    <property type="term" value="P:ceramide biosynthetic process"/>
    <property type="evidence" value="ECO:0007669"/>
    <property type="project" value="TreeGrafter"/>
</dbReference>
<protein>
    <submittedName>
        <fullName evidence="2">Uncharacterized protein</fullName>
    </submittedName>
</protein>
<feature type="region of interest" description="Disordered" evidence="1">
    <location>
        <begin position="385"/>
        <end position="419"/>
    </location>
</feature>
<dbReference type="Proteomes" id="UP000613740">
    <property type="component" value="Unassembled WGS sequence"/>
</dbReference>
<dbReference type="AlphaFoldDB" id="A0A836BB41"/>
<proteinExistence type="predicted"/>
<organism evidence="2 3">
    <name type="scientific">Chlamydomonas schloesseri</name>
    <dbReference type="NCBI Taxonomy" id="2026947"/>
    <lineage>
        <taxon>Eukaryota</taxon>
        <taxon>Viridiplantae</taxon>
        <taxon>Chlorophyta</taxon>
        <taxon>core chlorophytes</taxon>
        <taxon>Chlorophyceae</taxon>
        <taxon>CS clade</taxon>
        <taxon>Chlamydomonadales</taxon>
        <taxon>Chlamydomonadaceae</taxon>
        <taxon>Chlamydomonas</taxon>
    </lineage>
</organism>
<dbReference type="GO" id="GO:0071944">
    <property type="term" value="C:cell periphery"/>
    <property type="evidence" value="ECO:0007669"/>
    <property type="project" value="TreeGrafter"/>
</dbReference>